<name>A0ABR2QZL6_9ROSI</name>
<evidence type="ECO:0000313" key="2">
    <source>
        <dbReference type="Proteomes" id="UP001396334"/>
    </source>
</evidence>
<gene>
    <name evidence="1" type="ORF">V6N11_035166</name>
</gene>
<protein>
    <recommendedName>
        <fullName evidence="3">Reverse transcriptase zinc-binding domain-containing protein</fullName>
    </recommendedName>
</protein>
<keyword evidence="2" id="KW-1185">Reference proteome</keyword>
<evidence type="ECO:0000313" key="1">
    <source>
        <dbReference type="EMBL" id="KAK9006121.1"/>
    </source>
</evidence>
<proteinExistence type="predicted"/>
<reference evidence="1 2" key="1">
    <citation type="journal article" date="2024" name="G3 (Bethesda)">
        <title>Genome assembly of Hibiscus sabdariffa L. provides insights into metabolisms of medicinal natural products.</title>
        <authorList>
            <person name="Kim T."/>
        </authorList>
    </citation>
    <scope>NUCLEOTIDE SEQUENCE [LARGE SCALE GENOMIC DNA]</scope>
    <source>
        <strain evidence="1">TK-2024</strain>
        <tissue evidence="1">Old leaves</tissue>
    </source>
</reference>
<evidence type="ECO:0008006" key="3">
    <source>
        <dbReference type="Google" id="ProtNLM"/>
    </source>
</evidence>
<sequence length="156" mass="18353">MCYSYDESILHILRNCAETKSAWMELLLPTHTTTFFIAGLREWILNNINCYTLPPKTTFPRHVFFSMLIWHAWKRRNAFVFNDECPSMHTTVQCYLVWTAHFRTRLPTLQSHVQTYIEWKPSANNWITLNTDVSTNTSSGMSTIRGASLLRWLLAY</sequence>
<dbReference type="Proteomes" id="UP001396334">
    <property type="component" value="Unassembled WGS sequence"/>
</dbReference>
<organism evidence="1 2">
    <name type="scientific">Hibiscus sabdariffa</name>
    <name type="common">roselle</name>
    <dbReference type="NCBI Taxonomy" id="183260"/>
    <lineage>
        <taxon>Eukaryota</taxon>
        <taxon>Viridiplantae</taxon>
        <taxon>Streptophyta</taxon>
        <taxon>Embryophyta</taxon>
        <taxon>Tracheophyta</taxon>
        <taxon>Spermatophyta</taxon>
        <taxon>Magnoliopsida</taxon>
        <taxon>eudicotyledons</taxon>
        <taxon>Gunneridae</taxon>
        <taxon>Pentapetalae</taxon>
        <taxon>rosids</taxon>
        <taxon>malvids</taxon>
        <taxon>Malvales</taxon>
        <taxon>Malvaceae</taxon>
        <taxon>Malvoideae</taxon>
        <taxon>Hibiscus</taxon>
    </lineage>
</organism>
<dbReference type="EMBL" id="JBBPBN010000029">
    <property type="protein sequence ID" value="KAK9006121.1"/>
    <property type="molecule type" value="Genomic_DNA"/>
</dbReference>
<accession>A0ABR2QZL6</accession>
<comment type="caution">
    <text evidence="1">The sequence shown here is derived from an EMBL/GenBank/DDBJ whole genome shotgun (WGS) entry which is preliminary data.</text>
</comment>